<gene>
    <name evidence="2" type="ORF">RchiOBHm_Chr6g0297411</name>
</gene>
<name>A0A2P6PXN1_ROSCH</name>
<keyword evidence="1" id="KW-0812">Transmembrane</keyword>
<dbReference type="AlphaFoldDB" id="A0A2P6PXN1"/>
<evidence type="ECO:0000256" key="1">
    <source>
        <dbReference type="SAM" id="Phobius"/>
    </source>
</evidence>
<accession>A0A2P6PXN1</accession>
<organism evidence="2 3">
    <name type="scientific">Rosa chinensis</name>
    <name type="common">China rose</name>
    <dbReference type="NCBI Taxonomy" id="74649"/>
    <lineage>
        <taxon>Eukaryota</taxon>
        <taxon>Viridiplantae</taxon>
        <taxon>Streptophyta</taxon>
        <taxon>Embryophyta</taxon>
        <taxon>Tracheophyta</taxon>
        <taxon>Spermatophyta</taxon>
        <taxon>Magnoliopsida</taxon>
        <taxon>eudicotyledons</taxon>
        <taxon>Gunneridae</taxon>
        <taxon>Pentapetalae</taxon>
        <taxon>rosids</taxon>
        <taxon>fabids</taxon>
        <taxon>Rosales</taxon>
        <taxon>Rosaceae</taxon>
        <taxon>Rosoideae</taxon>
        <taxon>Rosoideae incertae sedis</taxon>
        <taxon>Rosa</taxon>
    </lineage>
</organism>
<dbReference type="Proteomes" id="UP000238479">
    <property type="component" value="Chromosome 6"/>
</dbReference>
<keyword evidence="1" id="KW-0472">Membrane</keyword>
<dbReference type="EMBL" id="PDCK01000044">
    <property type="protein sequence ID" value="PRQ26693.1"/>
    <property type="molecule type" value="Genomic_DNA"/>
</dbReference>
<comment type="caution">
    <text evidence="2">The sequence shown here is derived from an EMBL/GenBank/DDBJ whole genome shotgun (WGS) entry which is preliminary data.</text>
</comment>
<sequence length="185" mass="21954">MPESFAAEILDLSHSLLKLLNLDLAYRWTINHRLLFFLAFAILLSFHFILLLKFTTLGLVSYLYILFYSHGFFFSKPKKATFLLSSHRVGIQDYEFPEAKIGILSQEYKHGKENRCRTLEYEVALEGFSYVFLFYNYELWDLNISGEKLEEICIRWEFDSSDDSRCGIYCTLRWSIHDFLEGFFI</sequence>
<feature type="transmembrane region" description="Helical" evidence="1">
    <location>
        <begin position="57"/>
        <end position="75"/>
    </location>
</feature>
<feature type="transmembrane region" description="Helical" evidence="1">
    <location>
        <begin position="34"/>
        <end position="51"/>
    </location>
</feature>
<evidence type="ECO:0000313" key="3">
    <source>
        <dbReference type="Proteomes" id="UP000238479"/>
    </source>
</evidence>
<dbReference type="Gramene" id="PRQ26693">
    <property type="protein sequence ID" value="PRQ26693"/>
    <property type="gene ID" value="RchiOBHm_Chr6g0297411"/>
</dbReference>
<evidence type="ECO:0008006" key="4">
    <source>
        <dbReference type="Google" id="ProtNLM"/>
    </source>
</evidence>
<keyword evidence="1" id="KW-1133">Transmembrane helix</keyword>
<evidence type="ECO:0000313" key="2">
    <source>
        <dbReference type="EMBL" id="PRQ26693.1"/>
    </source>
</evidence>
<reference evidence="2 3" key="1">
    <citation type="journal article" date="2018" name="Nat. Genet.">
        <title>The Rosa genome provides new insights in the design of modern roses.</title>
        <authorList>
            <person name="Bendahmane M."/>
        </authorList>
    </citation>
    <scope>NUCLEOTIDE SEQUENCE [LARGE SCALE GENOMIC DNA]</scope>
    <source>
        <strain evidence="3">cv. Old Blush</strain>
    </source>
</reference>
<protein>
    <recommendedName>
        <fullName evidence="4">Transmembrane protein</fullName>
    </recommendedName>
</protein>
<proteinExistence type="predicted"/>
<keyword evidence="3" id="KW-1185">Reference proteome</keyword>